<reference evidence="2 3" key="1">
    <citation type="submission" date="2020-08" db="EMBL/GenBank/DDBJ databases">
        <title>Genomic Encyclopedia of Type Strains, Phase IV (KMG-IV): sequencing the most valuable type-strain genomes for metagenomic binning, comparative biology and taxonomic classification.</title>
        <authorList>
            <person name="Goeker M."/>
        </authorList>
    </citation>
    <scope>NUCLEOTIDE SEQUENCE [LARGE SCALE GENOMIC DNA]</scope>
    <source>
        <strain evidence="2 3">DSM 21458</strain>
    </source>
</reference>
<evidence type="ECO:0000313" key="3">
    <source>
        <dbReference type="Proteomes" id="UP000569951"/>
    </source>
</evidence>
<dbReference type="RefSeq" id="WP_183987073.1">
    <property type="nucleotide sequence ID" value="NZ_JACHHG010000006.1"/>
</dbReference>
<proteinExistence type="inferred from homology"/>
<accession>A0A841I3R5</accession>
<comment type="caution">
    <text evidence="2">The sequence shown here is derived from an EMBL/GenBank/DDBJ whole genome shotgun (WGS) entry which is preliminary data.</text>
</comment>
<evidence type="ECO:0000256" key="1">
    <source>
        <dbReference type="ARBA" id="ARBA00005721"/>
    </source>
</evidence>
<protein>
    <submittedName>
        <fullName evidence="2">Putative alkaline shock family protein YloU</fullName>
    </submittedName>
</protein>
<dbReference type="PANTHER" id="PTHR34297">
    <property type="entry name" value="HYPOTHETICAL CYTOSOLIC PROTEIN-RELATED"/>
    <property type="match status" value="1"/>
</dbReference>
<dbReference type="AlphaFoldDB" id="A0A841I3R5"/>
<organism evidence="2 3">
    <name type="scientific">Deinobacterium chartae</name>
    <dbReference type="NCBI Taxonomy" id="521158"/>
    <lineage>
        <taxon>Bacteria</taxon>
        <taxon>Thermotogati</taxon>
        <taxon>Deinococcota</taxon>
        <taxon>Deinococci</taxon>
        <taxon>Deinococcales</taxon>
        <taxon>Deinococcaceae</taxon>
        <taxon>Deinobacterium</taxon>
    </lineage>
</organism>
<dbReference type="InterPro" id="IPR005531">
    <property type="entry name" value="Asp23"/>
</dbReference>
<name>A0A841I3R5_9DEIO</name>
<dbReference type="PANTHER" id="PTHR34297:SF1">
    <property type="entry name" value="ASP23_GLS24 FAMILY ENVELOPE STRESS RESPONSE PROTEIN"/>
    <property type="match status" value="1"/>
</dbReference>
<evidence type="ECO:0000313" key="2">
    <source>
        <dbReference type="EMBL" id="MBB6098555.1"/>
    </source>
</evidence>
<comment type="similarity">
    <text evidence="1">Belongs to the asp23 family.</text>
</comment>
<keyword evidence="3" id="KW-1185">Reference proteome</keyword>
<dbReference type="Pfam" id="PF03780">
    <property type="entry name" value="Asp23"/>
    <property type="match status" value="1"/>
</dbReference>
<gene>
    <name evidence="2" type="ORF">HNR42_001989</name>
</gene>
<sequence length="108" mass="11373">MAEVDISKDVLLGIASMTLDQITGLEPINPPVKVGEVLSGKRSKGLKVEVSGKEAVFDLTVNVDFGANIVKVCQAAQKAVVENVELMTGMKVRAVNITVHGICVPKTA</sequence>
<dbReference type="Proteomes" id="UP000569951">
    <property type="component" value="Unassembled WGS sequence"/>
</dbReference>
<dbReference type="EMBL" id="JACHHG010000006">
    <property type="protein sequence ID" value="MBB6098555.1"/>
    <property type="molecule type" value="Genomic_DNA"/>
</dbReference>